<protein>
    <recommendedName>
        <fullName evidence="6">LPXTG-domain-containing protein cell wall anchor domain</fullName>
    </recommendedName>
</protein>
<dbReference type="HOGENOM" id="CLU_2046065_0_0_9"/>
<keyword evidence="2" id="KW-1133">Transmembrane helix</keyword>
<feature type="chain" id="PRO_5004357316" description="LPXTG-domain-containing protein cell wall anchor domain" evidence="3">
    <location>
        <begin position="29"/>
        <end position="120"/>
    </location>
</feature>
<proteinExistence type="predicted"/>
<evidence type="ECO:0000313" key="5">
    <source>
        <dbReference type="Proteomes" id="UP000013782"/>
    </source>
</evidence>
<accession>R2TB23</accession>
<evidence type="ECO:0008006" key="6">
    <source>
        <dbReference type="Google" id="ProtNLM"/>
    </source>
</evidence>
<keyword evidence="5" id="KW-1185">Reference proteome</keyword>
<keyword evidence="3" id="KW-0732">Signal</keyword>
<feature type="region of interest" description="Disordered" evidence="1">
    <location>
        <begin position="40"/>
        <end position="78"/>
    </location>
</feature>
<name>R2TB23_9ENTE</name>
<feature type="signal peptide" evidence="3">
    <location>
        <begin position="1"/>
        <end position="28"/>
    </location>
</feature>
<evidence type="ECO:0000256" key="3">
    <source>
        <dbReference type="SAM" id="SignalP"/>
    </source>
</evidence>
<evidence type="ECO:0000313" key="4">
    <source>
        <dbReference type="EMBL" id="EOH97404.1"/>
    </source>
</evidence>
<dbReference type="Proteomes" id="UP000013782">
    <property type="component" value="Unassembled WGS sequence"/>
</dbReference>
<feature type="compositionally biased region" description="Polar residues" evidence="1">
    <location>
        <begin position="52"/>
        <end position="62"/>
    </location>
</feature>
<dbReference type="EMBL" id="AJAQ01000001">
    <property type="protein sequence ID" value="EOH97404.1"/>
    <property type="molecule type" value="Genomic_DNA"/>
</dbReference>
<dbReference type="PATRIC" id="fig|1158607.3.peg.72"/>
<evidence type="ECO:0000256" key="2">
    <source>
        <dbReference type="SAM" id="Phobius"/>
    </source>
</evidence>
<feature type="transmembrane region" description="Helical" evidence="2">
    <location>
        <begin position="85"/>
        <end position="106"/>
    </location>
</feature>
<keyword evidence="2" id="KW-0472">Membrane</keyword>
<dbReference type="AlphaFoldDB" id="R2TB23"/>
<keyword evidence="2" id="KW-0812">Transmembrane</keyword>
<organism evidence="4 5">
    <name type="scientific">Enterococcus pallens ATCC BAA-351</name>
    <dbReference type="NCBI Taxonomy" id="1158607"/>
    <lineage>
        <taxon>Bacteria</taxon>
        <taxon>Bacillati</taxon>
        <taxon>Bacillota</taxon>
        <taxon>Bacilli</taxon>
        <taxon>Lactobacillales</taxon>
        <taxon>Enterococcaceae</taxon>
        <taxon>Enterococcus</taxon>
    </lineage>
</organism>
<dbReference type="eggNOG" id="ENOG50308C4">
    <property type="taxonomic scope" value="Bacteria"/>
</dbReference>
<evidence type="ECO:0000256" key="1">
    <source>
        <dbReference type="SAM" id="MobiDB-lite"/>
    </source>
</evidence>
<gene>
    <name evidence="4" type="ORF">UAU_00072</name>
</gene>
<reference evidence="4 5" key="1">
    <citation type="submission" date="2013-02" db="EMBL/GenBank/DDBJ databases">
        <title>The Genome Sequence of Enterococcus pallens BAA-351.</title>
        <authorList>
            <consortium name="The Broad Institute Genome Sequencing Platform"/>
            <consortium name="The Broad Institute Genome Sequencing Center for Infectious Disease"/>
            <person name="Earl A.M."/>
            <person name="Gilmore M.S."/>
            <person name="Lebreton F."/>
            <person name="Walker B."/>
            <person name="Young S.K."/>
            <person name="Zeng Q."/>
            <person name="Gargeya S."/>
            <person name="Fitzgerald M."/>
            <person name="Haas B."/>
            <person name="Abouelleil A."/>
            <person name="Alvarado L."/>
            <person name="Arachchi H.M."/>
            <person name="Berlin A.M."/>
            <person name="Chapman S.B."/>
            <person name="Dewar J."/>
            <person name="Goldberg J."/>
            <person name="Griggs A."/>
            <person name="Gujja S."/>
            <person name="Hansen M."/>
            <person name="Howarth C."/>
            <person name="Imamovic A."/>
            <person name="Larimer J."/>
            <person name="McCowan C."/>
            <person name="Murphy C."/>
            <person name="Neiman D."/>
            <person name="Pearson M."/>
            <person name="Priest M."/>
            <person name="Roberts A."/>
            <person name="Saif S."/>
            <person name="Shea T."/>
            <person name="Sisk P."/>
            <person name="Sykes S."/>
            <person name="Wortman J."/>
            <person name="Nusbaum C."/>
            <person name="Birren B."/>
        </authorList>
    </citation>
    <scope>NUCLEOTIDE SEQUENCE [LARGE SCALE GENOMIC DNA]</scope>
    <source>
        <strain evidence="4 5">ATCC BAA-351</strain>
    </source>
</reference>
<comment type="caution">
    <text evidence="4">The sequence shown here is derived from an EMBL/GenBank/DDBJ whole genome shotgun (WGS) entry which is preliminary data.</text>
</comment>
<dbReference type="STRING" id="160454.RV10_GL004355"/>
<dbReference type="RefSeq" id="WP_010755137.1">
    <property type="nucleotide sequence ID" value="NZ_ASWD01000002.1"/>
</dbReference>
<sequence>MKKWLPRIFACLFLSMFVLLTNASVGYAAENIEENKNSMTGNVGFYEEEPPVSTSDSQTGTNRLPAAGGNGDTKSTRRLPQTGSILKWSTVGLGIGVIAFCIMLYLTKLVKQLLFYYKKN</sequence>